<evidence type="ECO:0000256" key="1">
    <source>
        <dbReference type="SAM" id="MobiDB-lite"/>
    </source>
</evidence>
<evidence type="ECO:0000313" key="2">
    <source>
        <dbReference type="EMBL" id="KAK0665748.1"/>
    </source>
</evidence>
<comment type="caution">
    <text evidence="2">The sequence shown here is derived from an EMBL/GenBank/DDBJ whole genome shotgun (WGS) entry which is preliminary data.</text>
</comment>
<feature type="region of interest" description="Disordered" evidence="1">
    <location>
        <begin position="21"/>
        <end position="63"/>
    </location>
</feature>
<sequence length="213" mass="23699">MHWRNCWLGFLPVRRAAESRNNSRSNQVVESRGLAAGTKRVDVGHGPNVPRLPGRHRDPEVSCSNPPTSVMLAASCCRIRPLAPRGQHLPSWISLGCLISRATWGRGIVTDAVMETQRESVWDLLNREETGQRRVPYRAKVAGMAFGLDSRPPLAPVRLRPVACSVPPILDRYLSCVRDLSRACPDVQTIPLQAWWGYSQVRMASISLCACPR</sequence>
<protein>
    <submittedName>
        <fullName evidence="2">Uncharacterized protein</fullName>
    </submittedName>
</protein>
<evidence type="ECO:0000313" key="3">
    <source>
        <dbReference type="Proteomes" id="UP001174997"/>
    </source>
</evidence>
<keyword evidence="3" id="KW-1185">Reference proteome</keyword>
<organism evidence="2 3">
    <name type="scientific">Cercophora samala</name>
    <dbReference type="NCBI Taxonomy" id="330535"/>
    <lineage>
        <taxon>Eukaryota</taxon>
        <taxon>Fungi</taxon>
        <taxon>Dikarya</taxon>
        <taxon>Ascomycota</taxon>
        <taxon>Pezizomycotina</taxon>
        <taxon>Sordariomycetes</taxon>
        <taxon>Sordariomycetidae</taxon>
        <taxon>Sordariales</taxon>
        <taxon>Lasiosphaeriaceae</taxon>
        <taxon>Cercophora</taxon>
    </lineage>
</organism>
<accession>A0AA39Z7P4</accession>
<proteinExistence type="predicted"/>
<dbReference type="Proteomes" id="UP001174997">
    <property type="component" value="Unassembled WGS sequence"/>
</dbReference>
<name>A0AA39Z7P4_9PEZI</name>
<gene>
    <name evidence="2" type="ORF">QBC41DRAFT_10457</name>
</gene>
<reference evidence="2" key="1">
    <citation type="submission" date="2023-06" db="EMBL/GenBank/DDBJ databases">
        <title>Genome-scale phylogeny and comparative genomics of the fungal order Sordariales.</title>
        <authorList>
            <consortium name="Lawrence Berkeley National Laboratory"/>
            <person name="Hensen N."/>
            <person name="Bonometti L."/>
            <person name="Westerberg I."/>
            <person name="Brannstrom I.O."/>
            <person name="Guillou S."/>
            <person name="Cros-Aarteil S."/>
            <person name="Calhoun S."/>
            <person name="Haridas S."/>
            <person name="Kuo A."/>
            <person name="Mondo S."/>
            <person name="Pangilinan J."/>
            <person name="Riley R."/>
            <person name="Labutti K."/>
            <person name="Andreopoulos B."/>
            <person name="Lipzen A."/>
            <person name="Chen C."/>
            <person name="Yanf M."/>
            <person name="Daum C."/>
            <person name="Ng V."/>
            <person name="Clum A."/>
            <person name="Steindorff A."/>
            <person name="Ohm R."/>
            <person name="Martin F."/>
            <person name="Silar P."/>
            <person name="Natvig D."/>
            <person name="Lalanne C."/>
            <person name="Gautier V."/>
            <person name="Ament-Velasquez S.L."/>
            <person name="Kruys A."/>
            <person name="Hutchinson M.I."/>
            <person name="Powell A.J."/>
            <person name="Barry K."/>
            <person name="Miller A.N."/>
            <person name="Grigoriev I.V."/>
            <person name="Debuchy R."/>
            <person name="Gladieux P."/>
            <person name="Thoren M.H."/>
            <person name="Johannesson H."/>
        </authorList>
    </citation>
    <scope>NUCLEOTIDE SEQUENCE</scope>
    <source>
        <strain evidence="2">CBS 307.81</strain>
    </source>
</reference>
<dbReference type="EMBL" id="JAULSY010000103">
    <property type="protein sequence ID" value="KAK0665748.1"/>
    <property type="molecule type" value="Genomic_DNA"/>
</dbReference>
<dbReference type="AlphaFoldDB" id="A0AA39Z7P4"/>